<sequence length="9" mass="1018">MVALACRRV</sequence>
<reference evidence="1" key="2">
    <citation type="journal article" date="2015" name="Data Brief">
        <title>Shoot transcriptome of the giant reed, Arundo donax.</title>
        <authorList>
            <person name="Barrero R.A."/>
            <person name="Guerrero F.D."/>
            <person name="Moolhuijzen P."/>
            <person name="Goolsby J.A."/>
            <person name="Tidwell J."/>
            <person name="Bellgard S.E."/>
            <person name="Bellgard M.I."/>
        </authorList>
    </citation>
    <scope>NUCLEOTIDE SEQUENCE</scope>
    <source>
        <tissue evidence="1">Shoot tissue taken approximately 20 cm above the soil surface</tissue>
    </source>
</reference>
<evidence type="ECO:0000313" key="1">
    <source>
        <dbReference type="EMBL" id="JAD56615.1"/>
    </source>
</evidence>
<name>A0A0A9B651_ARUDO</name>
<proteinExistence type="predicted"/>
<organism evidence="1">
    <name type="scientific">Arundo donax</name>
    <name type="common">Giant reed</name>
    <name type="synonym">Donax arundinaceus</name>
    <dbReference type="NCBI Taxonomy" id="35708"/>
    <lineage>
        <taxon>Eukaryota</taxon>
        <taxon>Viridiplantae</taxon>
        <taxon>Streptophyta</taxon>
        <taxon>Embryophyta</taxon>
        <taxon>Tracheophyta</taxon>
        <taxon>Spermatophyta</taxon>
        <taxon>Magnoliopsida</taxon>
        <taxon>Liliopsida</taxon>
        <taxon>Poales</taxon>
        <taxon>Poaceae</taxon>
        <taxon>PACMAD clade</taxon>
        <taxon>Arundinoideae</taxon>
        <taxon>Arundineae</taxon>
        <taxon>Arundo</taxon>
    </lineage>
</organism>
<protein>
    <submittedName>
        <fullName evidence="1">Uncharacterized protein</fullName>
    </submittedName>
</protein>
<accession>A0A0A9B651</accession>
<reference evidence="1" key="1">
    <citation type="submission" date="2014-09" db="EMBL/GenBank/DDBJ databases">
        <authorList>
            <person name="Magalhaes I.L.F."/>
            <person name="Oliveira U."/>
            <person name="Santos F.R."/>
            <person name="Vidigal T.H.D.A."/>
            <person name="Brescovit A.D."/>
            <person name="Santos A.J."/>
        </authorList>
    </citation>
    <scope>NUCLEOTIDE SEQUENCE</scope>
    <source>
        <tissue evidence="1">Shoot tissue taken approximately 20 cm above the soil surface</tissue>
    </source>
</reference>
<dbReference type="EMBL" id="GBRH01241280">
    <property type="protein sequence ID" value="JAD56615.1"/>
    <property type="molecule type" value="Transcribed_RNA"/>
</dbReference>